<comment type="caution">
    <text evidence="1">The sequence shown here is derived from an EMBL/GenBank/DDBJ whole genome shotgun (WGS) entry which is preliminary data.</text>
</comment>
<dbReference type="EMBL" id="VSRR010001240">
    <property type="protein sequence ID" value="MPC23684.1"/>
    <property type="molecule type" value="Genomic_DNA"/>
</dbReference>
<gene>
    <name evidence="1" type="ORF">E2C01_016744</name>
</gene>
<name>A0A5B7DRK6_PORTR</name>
<proteinExistence type="predicted"/>
<keyword evidence="2" id="KW-1185">Reference proteome</keyword>
<sequence>MESGERGEEAGSPSLLRRSPTLLFPARASLASLALPPGSRSSPGKCGSVTWNCHWNDLTPAGGQWLVLRRPLGPDWEEHTATTEAGPVFQISMSFFLR</sequence>
<dbReference type="Proteomes" id="UP000324222">
    <property type="component" value="Unassembled WGS sequence"/>
</dbReference>
<evidence type="ECO:0000313" key="2">
    <source>
        <dbReference type="Proteomes" id="UP000324222"/>
    </source>
</evidence>
<dbReference type="AlphaFoldDB" id="A0A5B7DRK6"/>
<organism evidence="1 2">
    <name type="scientific">Portunus trituberculatus</name>
    <name type="common">Swimming crab</name>
    <name type="synonym">Neptunus trituberculatus</name>
    <dbReference type="NCBI Taxonomy" id="210409"/>
    <lineage>
        <taxon>Eukaryota</taxon>
        <taxon>Metazoa</taxon>
        <taxon>Ecdysozoa</taxon>
        <taxon>Arthropoda</taxon>
        <taxon>Crustacea</taxon>
        <taxon>Multicrustacea</taxon>
        <taxon>Malacostraca</taxon>
        <taxon>Eumalacostraca</taxon>
        <taxon>Eucarida</taxon>
        <taxon>Decapoda</taxon>
        <taxon>Pleocyemata</taxon>
        <taxon>Brachyura</taxon>
        <taxon>Eubrachyura</taxon>
        <taxon>Portunoidea</taxon>
        <taxon>Portunidae</taxon>
        <taxon>Portuninae</taxon>
        <taxon>Portunus</taxon>
    </lineage>
</organism>
<reference evidence="1 2" key="1">
    <citation type="submission" date="2019-05" db="EMBL/GenBank/DDBJ databases">
        <title>Another draft genome of Portunus trituberculatus and its Hox gene families provides insights of decapod evolution.</title>
        <authorList>
            <person name="Jeong J.-H."/>
            <person name="Song I."/>
            <person name="Kim S."/>
            <person name="Choi T."/>
            <person name="Kim D."/>
            <person name="Ryu S."/>
            <person name="Kim W."/>
        </authorList>
    </citation>
    <scope>NUCLEOTIDE SEQUENCE [LARGE SCALE GENOMIC DNA]</scope>
    <source>
        <tissue evidence="1">Muscle</tissue>
    </source>
</reference>
<evidence type="ECO:0000313" key="1">
    <source>
        <dbReference type="EMBL" id="MPC23684.1"/>
    </source>
</evidence>
<protein>
    <submittedName>
        <fullName evidence="1">Uncharacterized protein</fullName>
    </submittedName>
</protein>
<accession>A0A5B7DRK6</accession>